<dbReference type="RefSeq" id="WP_296943271.1">
    <property type="nucleotide sequence ID" value="NZ_LT599032.1"/>
</dbReference>
<accession>A0A212K081</accession>
<dbReference type="InterPro" id="IPR011146">
    <property type="entry name" value="HIT-like"/>
</dbReference>
<dbReference type="AlphaFoldDB" id="A0A212K081"/>
<dbReference type="PRINTS" id="PR00332">
    <property type="entry name" value="HISTRIAD"/>
</dbReference>
<organism evidence="5">
    <name type="scientific">uncultured Dysgonomonas sp</name>
    <dbReference type="NCBI Taxonomy" id="206096"/>
    <lineage>
        <taxon>Bacteria</taxon>
        <taxon>Pseudomonadati</taxon>
        <taxon>Bacteroidota</taxon>
        <taxon>Bacteroidia</taxon>
        <taxon>Bacteroidales</taxon>
        <taxon>Dysgonomonadaceae</taxon>
        <taxon>Dysgonomonas</taxon>
        <taxon>environmental samples</taxon>
    </lineage>
</organism>
<dbReference type="Gene3D" id="3.30.428.10">
    <property type="entry name" value="HIT-like"/>
    <property type="match status" value="1"/>
</dbReference>
<evidence type="ECO:0000256" key="3">
    <source>
        <dbReference type="PROSITE-ProRule" id="PRU00464"/>
    </source>
</evidence>
<dbReference type="GO" id="GO:0009117">
    <property type="term" value="P:nucleotide metabolic process"/>
    <property type="evidence" value="ECO:0007669"/>
    <property type="project" value="TreeGrafter"/>
</dbReference>
<dbReference type="EMBL" id="FLUM01000003">
    <property type="protein sequence ID" value="SBW05119.1"/>
    <property type="molecule type" value="Genomic_DNA"/>
</dbReference>
<dbReference type="PANTHER" id="PTHR46648:SF1">
    <property type="entry name" value="ADENOSINE 5'-MONOPHOSPHORAMIDASE HNT1"/>
    <property type="match status" value="1"/>
</dbReference>
<dbReference type="PANTHER" id="PTHR46648">
    <property type="entry name" value="HIT FAMILY PROTEIN 1"/>
    <property type="match status" value="1"/>
</dbReference>
<reference evidence="5" key="1">
    <citation type="submission" date="2016-04" db="EMBL/GenBank/DDBJ databases">
        <authorList>
            <person name="Evans L.H."/>
            <person name="Alamgir A."/>
            <person name="Owens N."/>
            <person name="Weber N.D."/>
            <person name="Virtaneva K."/>
            <person name="Barbian K."/>
            <person name="Babar A."/>
            <person name="Rosenke K."/>
        </authorList>
    </citation>
    <scope>NUCLEOTIDE SEQUENCE</scope>
    <source>
        <strain evidence="5">86-1</strain>
    </source>
</reference>
<dbReference type="InterPro" id="IPR036265">
    <property type="entry name" value="HIT-like_sf"/>
</dbReference>
<feature type="active site" description="Tele-AMP-histidine intermediate" evidence="1">
    <location>
        <position position="93"/>
    </location>
</feature>
<dbReference type="GO" id="GO:0003824">
    <property type="term" value="F:catalytic activity"/>
    <property type="evidence" value="ECO:0007669"/>
    <property type="project" value="InterPro"/>
</dbReference>
<evidence type="ECO:0000313" key="5">
    <source>
        <dbReference type="EMBL" id="SBW05119.1"/>
    </source>
</evidence>
<evidence type="ECO:0000256" key="2">
    <source>
        <dbReference type="PIRSR" id="PIRSR601310-3"/>
    </source>
</evidence>
<evidence type="ECO:0000256" key="1">
    <source>
        <dbReference type="PIRSR" id="PIRSR601310-1"/>
    </source>
</evidence>
<proteinExistence type="predicted"/>
<dbReference type="Pfam" id="PF01230">
    <property type="entry name" value="HIT"/>
    <property type="match status" value="1"/>
</dbReference>
<feature type="domain" description="HIT" evidence="4">
    <location>
        <begin position="4"/>
        <end position="107"/>
    </location>
</feature>
<protein>
    <recommendedName>
        <fullName evidence="4">HIT domain-containing protein</fullName>
    </recommendedName>
</protein>
<dbReference type="InterPro" id="IPR001310">
    <property type="entry name" value="Histidine_triad_HIT"/>
</dbReference>
<sequence>MASIFSRIAAGEIPSYKVAEDEKFFAFLDINPMAKGHTLVIPKQEVDYIFDLDDATIGEMNIFAKKVAKAIEKALLCQRVGVMVIGMEVPHAHIHLIPINKESDMLLSNPRVKLEQAEFEEIARMIREYI</sequence>
<feature type="short sequence motif" description="Histidine triad motif" evidence="2 3">
    <location>
        <begin position="91"/>
        <end position="95"/>
    </location>
</feature>
<gene>
    <name evidence="5" type="ORF">KL86DYS1_31023</name>
</gene>
<dbReference type="SUPFAM" id="SSF54197">
    <property type="entry name" value="HIT-like"/>
    <property type="match status" value="1"/>
</dbReference>
<name>A0A212K081_9BACT</name>
<dbReference type="PROSITE" id="PS51084">
    <property type="entry name" value="HIT_2"/>
    <property type="match status" value="1"/>
</dbReference>
<evidence type="ECO:0000259" key="4">
    <source>
        <dbReference type="PROSITE" id="PS51084"/>
    </source>
</evidence>